<sequence>MTNISLISESLPTNLSWVKVDNCICPLPKNSCYRPYLYTKPIQCVHENIQDIGEFLQNPKSDNIFPIILIFLGLILTIQFLTCLLQCCGKLSKKGTQGRYRVSKDTGTVAVKPGKLRNRQPTMPKPLKVVCHPNKVEVTEIELEEVKIEETRL</sequence>
<proteinExistence type="predicted"/>
<keyword evidence="1" id="KW-0812">Transmembrane</keyword>
<keyword evidence="1" id="KW-1133">Transmembrane helix</keyword>
<accession>A0A6V7U118</accession>
<reference evidence="2 3" key="1">
    <citation type="submission" date="2020-08" db="EMBL/GenBank/DDBJ databases">
        <authorList>
            <person name="Koutsovoulos G."/>
            <person name="Danchin GJ E."/>
        </authorList>
    </citation>
    <scope>NUCLEOTIDE SEQUENCE [LARGE SCALE GENOMIC DNA]</scope>
</reference>
<dbReference type="OrthoDB" id="5907252at2759"/>
<name>A0A6V7U118_MELEN</name>
<dbReference type="EMBL" id="CAJEWN010000028">
    <property type="protein sequence ID" value="CAD2141903.1"/>
    <property type="molecule type" value="Genomic_DNA"/>
</dbReference>
<dbReference type="Proteomes" id="UP000580250">
    <property type="component" value="Unassembled WGS sequence"/>
</dbReference>
<gene>
    <name evidence="2" type="ORF">MENT_LOCUS7020</name>
</gene>
<organism evidence="2 3">
    <name type="scientific">Meloidogyne enterolobii</name>
    <name type="common">Root-knot nematode worm</name>
    <name type="synonym">Meloidogyne mayaguensis</name>
    <dbReference type="NCBI Taxonomy" id="390850"/>
    <lineage>
        <taxon>Eukaryota</taxon>
        <taxon>Metazoa</taxon>
        <taxon>Ecdysozoa</taxon>
        <taxon>Nematoda</taxon>
        <taxon>Chromadorea</taxon>
        <taxon>Rhabditida</taxon>
        <taxon>Tylenchina</taxon>
        <taxon>Tylenchomorpha</taxon>
        <taxon>Tylenchoidea</taxon>
        <taxon>Meloidogynidae</taxon>
        <taxon>Meloidogyninae</taxon>
        <taxon>Meloidogyne</taxon>
    </lineage>
</organism>
<feature type="transmembrane region" description="Helical" evidence="1">
    <location>
        <begin position="64"/>
        <end position="85"/>
    </location>
</feature>
<evidence type="ECO:0000313" key="2">
    <source>
        <dbReference type="EMBL" id="CAD2141903.1"/>
    </source>
</evidence>
<evidence type="ECO:0000256" key="1">
    <source>
        <dbReference type="SAM" id="Phobius"/>
    </source>
</evidence>
<evidence type="ECO:0000313" key="3">
    <source>
        <dbReference type="Proteomes" id="UP000580250"/>
    </source>
</evidence>
<comment type="caution">
    <text evidence="2">The sequence shown here is derived from an EMBL/GenBank/DDBJ whole genome shotgun (WGS) entry which is preliminary data.</text>
</comment>
<protein>
    <submittedName>
        <fullName evidence="2">Uncharacterized protein</fullName>
    </submittedName>
</protein>
<keyword evidence="1" id="KW-0472">Membrane</keyword>
<dbReference type="AlphaFoldDB" id="A0A6V7U118"/>